<dbReference type="NCBIfam" id="NF001381">
    <property type="entry name" value="PRK00279.1-3"/>
    <property type="match status" value="1"/>
</dbReference>
<dbReference type="InterPro" id="IPR007862">
    <property type="entry name" value="Adenylate_kinase_lid-dom"/>
</dbReference>
<protein>
    <submittedName>
        <fullName evidence="6">Adenylate kinase</fullName>
    </submittedName>
</protein>
<dbReference type="SUPFAM" id="SSF52540">
    <property type="entry name" value="P-loop containing nucleoside triphosphate hydrolases"/>
    <property type="match status" value="1"/>
</dbReference>
<dbReference type="PRINTS" id="PR00094">
    <property type="entry name" value="ADENYLTKNASE"/>
</dbReference>
<dbReference type="VEuPathDB" id="ToxoDB:CSUI_006138"/>
<dbReference type="GeneID" id="94429514"/>
<proteinExistence type="inferred from homology"/>
<gene>
    <name evidence="6" type="ORF">CSUI_006138</name>
</gene>
<dbReference type="OrthoDB" id="439792at2759"/>
<dbReference type="PANTHER" id="PTHR23359">
    <property type="entry name" value="NUCLEOTIDE KINASE"/>
    <property type="match status" value="1"/>
</dbReference>
<evidence type="ECO:0000256" key="1">
    <source>
        <dbReference type="ARBA" id="ARBA00022679"/>
    </source>
</evidence>
<organism evidence="6 7">
    <name type="scientific">Cystoisospora suis</name>
    <dbReference type="NCBI Taxonomy" id="483139"/>
    <lineage>
        <taxon>Eukaryota</taxon>
        <taxon>Sar</taxon>
        <taxon>Alveolata</taxon>
        <taxon>Apicomplexa</taxon>
        <taxon>Conoidasida</taxon>
        <taxon>Coccidia</taxon>
        <taxon>Eucoccidiorida</taxon>
        <taxon>Eimeriorina</taxon>
        <taxon>Sarcocystidae</taxon>
        <taxon>Cystoisospora</taxon>
    </lineage>
</organism>
<dbReference type="AlphaFoldDB" id="A0A2C6KVG7"/>
<dbReference type="HAMAP" id="MF_00235">
    <property type="entry name" value="Adenylate_kinase_Adk"/>
    <property type="match status" value="1"/>
</dbReference>
<dbReference type="Gene3D" id="6.10.250.2370">
    <property type="match status" value="1"/>
</dbReference>
<dbReference type="InterPro" id="IPR000850">
    <property type="entry name" value="Adenylat/UMP-CMP_kin"/>
</dbReference>
<keyword evidence="1 4" id="KW-0808">Transferase</keyword>
<name>A0A2C6KVG7_9APIC</name>
<accession>A0A2C6KVG7</accession>
<dbReference type="InterPro" id="IPR006259">
    <property type="entry name" value="Adenyl_kin_sub"/>
</dbReference>
<dbReference type="Proteomes" id="UP000221165">
    <property type="component" value="Unassembled WGS sequence"/>
</dbReference>
<dbReference type="RefSeq" id="XP_067921724.1">
    <property type="nucleotide sequence ID" value="XM_068066303.1"/>
</dbReference>
<evidence type="ECO:0000313" key="6">
    <source>
        <dbReference type="EMBL" id="PHJ20033.1"/>
    </source>
</evidence>
<dbReference type="FunFam" id="3.40.50.300:FF:000106">
    <property type="entry name" value="Adenylate kinase mitochondrial"/>
    <property type="match status" value="1"/>
</dbReference>
<dbReference type="GO" id="GO:0005524">
    <property type="term" value="F:ATP binding"/>
    <property type="evidence" value="ECO:0007669"/>
    <property type="project" value="InterPro"/>
</dbReference>
<dbReference type="PROSITE" id="PS00113">
    <property type="entry name" value="ADENYLATE_KINASE"/>
    <property type="match status" value="1"/>
</dbReference>
<dbReference type="InterPro" id="IPR033690">
    <property type="entry name" value="Adenylat_kinase_CS"/>
</dbReference>
<evidence type="ECO:0000256" key="2">
    <source>
        <dbReference type="ARBA" id="ARBA00022741"/>
    </source>
</evidence>
<sequence length="252" mass="28221">MAKREADLENVATVVLLEELKRRYACLAKPEGRYIFIGAPGSGKGTQSSKLRRSHCLCHLSTGDMLREAVALGTDYGKRAKEKMDAGELVSDDIVLGLIDEKLKAPECRRGFILDGFPRNATQADDLDKLLKQNKQKLDGVLYFDVPDNVLVDRVAGRRVHPPSGRIYHVTHNPPKKPGFDDVTGEPLVHRKDDNEATLRKRLAVFHKETLPVVEHYAKLGLLYKMDASQESTAVTKEVYDFVGKHHKSFFG</sequence>
<evidence type="ECO:0000256" key="3">
    <source>
        <dbReference type="ARBA" id="ARBA00022777"/>
    </source>
</evidence>
<keyword evidence="2" id="KW-0547">Nucleotide-binding</keyword>
<dbReference type="NCBIfam" id="NF011100">
    <property type="entry name" value="PRK14527.1"/>
    <property type="match status" value="1"/>
</dbReference>
<dbReference type="InterPro" id="IPR027417">
    <property type="entry name" value="P-loop_NTPase"/>
</dbReference>
<keyword evidence="7" id="KW-1185">Reference proteome</keyword>
<evidence type="ECO:0000259" key="5">
    <source>
        <dbReference type="Pfam" id="PF05191"/>
    </source>
</evidence>
<evidence type="ECO:0000313" key="7">
    <source>
        <dbReference type="Proteomes" id="UP000221165"/>
    </source>
</evidence>
<dbReference type="NCBIfam" id="TIGR01351">
    <property type="entry name" value="adk"/>
    <property type="match status" value="1"/>
</dbReference>
<dbReference type="CDD" id="cd01428">
    <property type="entry name" value="ADK"/>
    <property type="match status" value="1"/>
</dbReference>
<dbReference type="Pfam" id="PF00406">
    <property type="entry name" value="ADK"/>
    <property type="match status" value="1"/>
</dbReference>
<dbReference type="Gene3D" id="3.40.50.300">
    <property type="entry name" value="P-loop containing nucleotide triphosphate hydrolases"/>
    <property type="match status" value="1"/>
</dbReference>
<reference evidence="6 7" key="1">
    <citation type="journal article" date="2017" name="Int. J. Parasitol.">
        <title>The genome of the protozoan parasite Cystoisospora suis and a reverse vaccinology approach to identify vaccine candidates.</title>
        <authorList>
            <person name="Palmieri N."/>
            <person name="Shrestha A."/>
            <person name="Ruttkowski B."/>
            <person name="Beck T."/>
            <person name="Vogl C."/>
            <person name="Tomley F."/>
            <person name="Blake D.P."/>
            <person name="Joachim A."/>
        </authorList>
    </citation>
    <scope>NUCLEOTIDE SEQUENCE [LARGE SCALE GENOMIC DNA]</scope>
    <source>
        <strain evidence="6 7">Wien I</strain>
    </source>
</reference>
<dbReference type="EMBL" id="MIGC01003060">
    <property type="protein sequence ID" value="PHJ20033.1"/>
    <property type="molecule type" value="Genomic_DNA"/>
</dbReference>
<evidence type="ECO:0000256" key="4">
    <source>
        <dbReference type="RuleBase" id="RU003330"/>
    </source>
</evidence>
<comment type="caution">
    <text evidence="6">The sequence shown here is derived from an EMBL/GenBank/DDBJ whole genome shotgun (WGS) entry which is preliminary data.</text>
</comment>
<feature type="domain" description="Adenylate kinase active site lid" evidence="5">
    <location>
        <begin position="158"/>
        <end position="193"/>
    </location>
</feature>
<keyword evidence="3 4" id="KW-0418">Kinase</keyword>
<dbReference type="GO" id="GO:0004017">
    <property type="term" value="F:AMP kinase activity"/>
    <property type="evidence" value="ECO:0007669"/>
    <property type="project" value="InterPro"/>
</dbReference>
<dbReference type="Pfam" id="PF05191">
    <property type="entry name" value="ADK_lid"/>
    <property type="match status" value="1"/>
</dbReference>
<comment type="similarity">
    <text evidence="4">Belongs to the adenylate kinase family.</text>
</comment>